<reference evidence="2" key="1">
    <citation type="submission" date="2017-08" db="EMBL/GenBank/DDBJ databases">
        <title>Microbulbifer marisrubri sp. nov., a halophilic alphaproteobacterium isolated from marine sediment of the Yellow Sea, China.</title>
        <authorList>
            <person name="Zhang G."/>
            <person name="Xiong Q."/>
        </authorList>
    </citation>
    <scope>NUCLEOTIDE SEQUENCE [LARGE SCALE GENOMIC DNA]</scope>
    <source>
        <strain evidence="2">WRN-8</strain>
    </source>
</reference>
<accession>A0ABX4HZM6</accession>
<protein>
    <submittedName>
        <fullName evidence="2">Uncharacterized protein</fullName>
    </submittedName>
</protein>
<dbReference type="RefSeq" id="WP_067082560.1">
    <property type="nucleotide sequence ID" value="NZ_LRFG02000002.1"/>
</dbReference>
<evidence type="ECO:0000313" key="2">
    <source>
        <dbReference type="EMBL" id="PCO05579.1"/>
    </source>
</evidence>
<gene>
    <name evidence="2" type="ORF">AWR36_006065</name>
</gene>
<comment type="caution">
    <text evidence="2">The sequence shown here is derived from an EMBL/GenBank/DDBJ whole genome shotgun (WGS) entry which is preliminary data.</text>
</comment>
<keyword evidence="3" id="KW-1185">Reference proteome</keyword>
<proteinExistence type="predicted"/>
<evidence type="ECO:0000256" key="1">
    <source>
        <dbReference type="SAM" id="MobiDB-lite"/>
    </source>
</evidence>
<dbReference type="Proteomes" id="UP000218427">
    <property type="component" value="Unassembled WGS sequence"/>
</dbReference>
<sequence>MPQLNITSMAEAFFAPEKSNAAPMAPRLSGSISDSIQGGVALQPAPKRLRQHEAINSSQTQRSHEEANVGATQATAESGVEPKSQQSREPRAAITPNRLQIREHLEALGAEPLPEDIQFYQSVLPIRTHAHNALLRALGAVWMAVMALEEVDHKKQNRGRHAANCWLRNILGISK</sequence>
<dbReference type="EMBL" id="LRFG02000002">
    <property type="protein sequence ID" value="PCO05579.1"/>
    <property type="molecule type" value="Genomic_DNA"/>
</dbReference>
<name>A0ABX4HZM6_9GAMM</name>
<organism evidence="2 3">
    <name type="scientific">Microbulbifer flavimaris</name>
    <dbReference type="NCBI Taxonomy" id="1781068"/>
    <lineage>
        <taxon>Bacteria</taxon>
        <taxon>Pseudomonadati</taxon>
        <taxon>Pseudomonadota</taxon>
        <taxon>Gammaproteobacteria</taxon>
        <taxon>Cellvibrionales</taxon>
        <taxon>Microbulbiferaceae</taxon>
        <taxon>Microbulbifer</taxon>
    </lineage>
</organism>
<feature type="region of interest" description="Disordered" evidence="1">
    <location>
        <begin position="21"/>
        <end position="94"/>
    </location>
</feature>
<evidence type="ECO:0000313" key="3">
    <source>
        <dbReference type="Proteomes" id="UP000218427"/>
    </source>
</evidence>